<name>F2NC50_DESAR</name>
<dbReference type="STRING" id="880072.Desac_0978"/>
<proteinExistence type="predicted"/>
<dbReference type="KEGG" id="dao:Desac_0978"/>
<accession>F2NC50</accession>
<sequence length="50" mass="5602">MSERKCRLPQKKPNHQGVSGWLSVGGKKLANTELPEHLLRKTICGLRCSD</sequence>
<organism evidence="1 2">
    <name type="scientific">Desulfobacca acetoxidans (strain ATCC 700848 / DSM 11109 / ASRB2)</name>
    <dbReference type="NCBI Taxonomy" id="880072"/>
    <lineage>
        <taxon>Bacteria</taxon>
        <taxon>Pseudomonadati</taxon>
        <taxon>Thermodesulfobacteriota</taxon>
        <taxon>Desulfobaccia</taxon>
        <taxon>Desulfobaccales</taxon>
        <taxon>Desulfobaccaceae</taxon>
        <taxon>Desulfobacca</taxon>
    </lineage>
</organism>
<evidence type="ECO:0000313" key="2">
    <source>
        <dbReference type="Proteomes" id="UP000000483"/>
    </source>
</evidence>
<dbReference type="HOGENOM" id="CLU_3117080_0_0_7"/>
<reference evidence="2" key="2">
    <citation type="submission" date="2011-03" db="EMBL/GenBank/DDBJ databases">
        <title>The complete genome of Desulfobacca acetoxidans DSM 11109.</title>
        <authorList>
            <consortium name="US DOE Joint Genome Institute (JGI-PGF)"/>
            <person name="Lucas S."/>
            <person name="Copeland A."/>
            <person name="Lapidus A."/>
            <person name="Bruce D."/>
            <person name="Goodwin L."/>
            <person name="Pitluck S."/>
            <person name="Peters L."/>
            <person name="Kyrpides N."/>
            <person name="Mavromatis K."/>
            <person name="Ivanova N."/>
            <person name="Ovchinnikova G."/>
            <person name="Teshima H."/>
            <person name="Detter J.C."/>
            <person name="Han C."/>
            <person name="Land M."/>
            <person name="Hauser L."/>
            <person name="Markowitz V."/>
            <person name="Cheng J.-F."/>
            <person name="Hugenholtz P."/>
            <person name="Woyke T."/>
            <person name="Wu D."/>
            <person name="Spring S."/>
            <person name="Schueler E."/>
            <person name="Brambilla E."/>
            <person name="Klenk H.-P."/>
            <person name="Eisen J.A."/>
        </authorList>
    </citation>
    <scope>NUCLEOTIDE SEQUENCE [LARGE SCALE GENOMIC DNA]</scope>
    <source>
        <strain evidence="2">ATCC 700848 / DSM 11109 / ASRB2</strain>
    </source>
</reference>
<gene>
    <name evidence="1" type="ordered locus">Desac_0978</name>
</gene>
<dbReference type="Proteomes" id="UP000000483">
    <property type="component" value="Chromosome"/>
</dbReference>
<dbReference type="AlphaFoldDB" id="F2NC50"/>
<dbReference type="EMBL" id="CP002629">
    <property type="protein sequence ID" value="AEB08845.1"/>
    <property type="molecule type" value="Genomic_DNA"/>
</dbReference>
<protein>
    <submittedName>
        <fullName evidence="1">Uncharacterized protein</fullName>
    </submittedName>
</protein>
<reference evidence="1 2" key="1">
    <citation type="journal article" date="2011" name="Stand. Genomic Sci.">
        <title>Complete genome sequence of the acetate-degrading sulfate reducer Desulfobacca acetoxidans type strain (ASRB2).</title>
        <authorList>
            <person name="Goker M."/>
            <person name="Teshima H."/>
            <person name="Lapidus A."/>
            <person name="Nolan M."/>
            <person name="Lucas S."/>
            <person name="Hammon N."/>
            <person name="Deshpande S."/>
            <person name="Cheng J.F."/>
            <person name="Tapia R."/>
            <person name="Han C."/>
            <person name="Goodwin L."/>
            <person name="Pitluck S."/>
            <person name="Huntemann M."/>
            <person name="Liolios K."/>
            <person name="Ivanova N."/>
            <person name="Pagani I."/>
            <person name="Mavromatis K."/>
            <person name="Ovchinikova G."/>
            <person name="Pati A."/>
            <person name="Chen A."/>
            <person name="Palaniappan K."/>
            <person name="Land M."/>
            <person name="Hauser L."/>
            <person name="Brambilla E.M."/>
            <person name="Rohde M."/>
            <person name="Spring S."/>
            <person name="Detter J.C."/>
            <person name="Woyke T."/>
            <person name="Bristow J."/>
            <person name="Eisen J.A."/>
            <person name="Markowitz V."/>
            <person name="Hugenholtz P."/>
            <person name="Kyrpides N.C."/>
            <person name="Klenk H.P."/>
        </authorList>
    </citation>
    <scope>NUCLEOTIDE SEQUENCE [LARGE SCALE GENOMIC DNA]</scope>
    <source>
        <strain evidence="2">ATCC 700848 / DSM 11109 / ASRB2</strain>
    </source>
</reference>
<evidence type="ECO:0000313" key="1">
    <source>
        <dbReference type="EMBL" id="AEB08845.1"/>
    </source>
</evidence>
<keyword evidence="2" id="KW-1185">Reference proteome</keyword>